<organism evidence="3 4">
    <name type="scientific">Oryzihumus leptocrescens</name>
    <dbReference type="NCBI Taxonomy" id="297536"/>
    <lineage>
        <taxon>Bacteria</taxon>
        <taxon>Bacillati</taxon>
        <taxon>Actinomycetota</taxon>
        <taxon>Actinomycetes</taxon>
        <taxon>Micrococcales</taxon>
        <taxon>Intrasporangiaceae</taxon>
        <taxon>Oryzihumus</taxon>
    </lineage>
</organism>
<dbReference type="CDD" id="cd00293">
    <property type="entry name" value="USP-like"/>
    <property type="match status" value="1"/>
</dbReference>
<dbReference type="Pfam" id="PF00582">
    <property type="entry name" value="Usp"/>
    <property type="match status" value="1"/>
</dbReference>
<dbReference type="SUPFAM" id="SSF52402">
    <property type="entry name" value="Adenine nucleotide alpha hydrolases-like"/>
    <property type="match status" value="1"/>
</dbReference>
<feature type="domain" description="UspA" evidence="2">
    <location>
        <begin position="3"/>
        <end position="128"/>
    </location>
</feature>
<keyword evidence="4" id="KW-1185">Reference proteome</keyword>
<evidence type="ECO:0000259" key="2">
    <source>
        <dbReference type="Pfam" id="PF00582"/>
    </source>
</evidence>
<dbReference type="AlphaFoldDB" id="A0A542ZIK9"/>
<dbReference type="InterPro" id="IPR006015">
    <property type="entry name" value="Universal_stress_UspA"/>
</dbReference>
<dbReference type="PANTHER" id="PTHR46268">
    <property type="entry name" value="STRESS RESPONSE PROTEIN NHAX"/>
    <property type="match status" value="1"/>
</dbReference>
<reference evidence="3 4" key="1">
    <citation type="submission" date="2019-06" db="EMBL/GenBank/DDBJ databases">
        <title>Sequencing the genomes of 1000 actinobacteria strains.</title>
        <authorList>
            <person name="Klenk H.-P."/>
        </authorList>
    </citation>
    <scope>NUCLEOTIDE SEQUENCE [LARGE SCALE GENOMIC DNA]</scope>
    <source>
        <strain evidence="3 4">DSM 18082</strain>
    </source>
</reference>
<comment type="similarity">
    <text evidence="1">Belongs to the universal stress protein A family.</text>
</comment>
<protein>
    <submittedName>
        <fullName evidence="3">Universal stress protein family protein</fullName>
    </submittedName>
</protein>
<dbReference type="PRINTS" id="PR01438">
    <property type="entry name" value="UNVRSLSTRESS"/>
</dbReference>
<comment type="caution">
    <text evidence="3">The sequence shown here is derived from an EMBL/GenBank/DDBJ whole genome shotgun (WGS) entry which is preliminary data.</text>
</comment>
<dbReference type="RefSeq" id="WP_141788102.1">
    <property type="nucleotide sequence ID" value="NZ_BAAAKX010000021.1"/>
</dbReference>
<dbReference type="EMBL" id="VFOQ01000001">
    <property type="protein sequence ID" value="TQL60166.1"/>
    <property type="molecule type" value="Genomic_DNA"/>
</dbReference>
<dbReference type="OrthoDB" id="5419113at2"/>
<proteinExistence type="inferred from homology"/>
<gene>
    <name evidence="3" type="ORF">FB474_1549</name>
</gene>
<dbReference type="InterPro" id="IPR014729">
    <property type="entry name" value="Rossmann-like_a/b/a_fold"/>
</dbReference>
<accession>A0A542ZIK9</accession>
<evidence type="ECO:0000313" key="3">
    <source>
        <dbReference type="EMBL" id="TQL60166.1"/>
    </source>
</evidence>
<dbReference type="PANTHER" id="PTHR46268:SF6">
    <property type="entry name" value="UNIVERSAL STRESS PROTEIN UP12"/>
    <property type="match status" value="1"/>
</dbReference>
<dbReference type="Gene3D" id="3.40.50.620">
    <property type="entry name" value="HUPs"/>
    <property type="match status" value="1"/>
</dbReference>
<evidence type="ECO:0000313" key="4">
    <source>
        <dbReference type="Proteomes" id="UP000319514"/>
    </source>
</evidence>
<dbReference type="Proteomes" id="UP000319514">
    <property type="component" value="Unassembled WGS sequence"/>
</dbReference>
<evidence type="ECO:0000256" key="1">
    <source>
        <dbReference type="ARBA" id="ARBA00008791"/>
    </source>
</evidence>
<sequence>MIILAGYIPTPEGLAAVDAAVAQAQRDNARLVVVNAVHHGNYADPNFAEGRDLDALEKQLAASGVPHEVRQPTEDTAAGDSILNAAREVGADLIVIGLRRRSPVGKLITGSTAQQILLEAECPVLAVKPPA</sequence>
<dbReference type="InterPro" id="IPR006016">
    <property type="entry name" value="UspA"/>
</dbReference>
<name>A0A542ZIK9_9MICO</name>